<evidence type="ECO:0000256" key="2">
    <source>
        <dbReference type="ARBA" id="ARBA00022475"/>
    </source>
</evidence>
<feature type="transmembrane region" description="Helical" evidence="9">
    <location>
        <begin position="264"/>
        <end position="285"/>
    </location>
</feature>
<dbReference type="AlphaFoldDB" id="A0AAV2I202"/>
<dbReference type="Pfam" id="PF00001">
    <property type="entry name" value="7tm_1"/>
    <property type="match status" value="1"/>
</dbReference>
<dbReference type="InterPro" id="IPR017452">
    <property type="entry name" value="GPCR_Rhodpsn_7TM"/>
</dbReference>
<evidence type="ECO:0000256" key="1">
    <source>
        <dbReference type="ARBA" id="ARBA00004651"/>
    </source>
</evidence>
<dbReference type="PANTHER" id="PTHR24230:SF120">
    <property type="entry name" value="G-PROTEIN COUPLED RECEPTOR DAF-38"/>
    <property type="match status" value="1"/>
</dbReference>
<dbReference type="PROSITE" id="PS50262">
    <property type="entry name" value="G_PROTEIN_RECEP_F1_2"/>
    <property type="match status" value="1"/>
</dbReference>
<organism evidence="11 12">
    <name type="scientific">Lymnaea stagnalis</name>
    <name type="common">Great pond snail</name>
    <name type="synonym">Helix stagnalis</name>
    <dbReference type="NCBI Taxonomy" id="6523"/>
    <lineage>
        <taxon>Eukaryota</taxon>
        <taxon>Metazoa</taxon>
        <taxon>Spiralia</taxon>
        <taxon>Lophotrochozoa</taxon>
        <taxon>Mollusca</taxon>
        <taxon>Gastropoda</taxon>
        <taxon>Heterobranchia</taxon>
        <taxon>Euthyneura</taxon>
        <taxon>Panpulmonata</taxon>
        <taxon>Hygrophila</taxon>
        <taxon>Lymnaeoidea</taxon>
        <taxon>Lymnaeidae</taxon>
        <taxon>Lymnaea</taxon>
    </lineage>
</organism>
<dbReference type="Gene3D" id="1.20.1070.10">
    <property type="entry name" value="Rhodopsin 7-helix transmembrane proteins"/>
    <property type="match status" value="1"/>
</dbReference>
<evidence type="ECO:0000256" key="4">
    <source>
        <dbReference type="ARBA" id="ARBA00022989"/>
    </source>
</evidence>
<feature type="transmembrane region" description="Helical" evidence="9">
    <location>
        <begin position="66"/>
        <end position="85"/>
    </location>
</feature>
<dbReference type="Proteomes" id="UP001497497">
    <property type="component" value="Unassembled WGS sequence"/>
</dbReference>
<reference evidence="11 12" key="1">
    <citation type="submission" date="2024-04" db="EMBL/GenBank/DDBJ databases">
        <authorList>
            <consortium name="Genoscope - CEA"/>
            <person name="William W."/>
        </authorList>
    </citation>
    <scope>NUCLEOTIDE SEQUENCE [LARGE SCALE GENOMIC DNA]</scope>
</reference>
<keyword evidence="5" id="KW-0297">G-protein coupled receptor</keyword>
<evidence type="ECO:0000256" key="3">
    <source>
        <dbReference type="ARBA" id="ARBA00022692"/>
    </source>
</evidence>
<dbReference type="EMBL" id="CAXITT010000337">
    <property type="protein sequence ID" value="CAL1539330.1"/>
    <property type="molecule type" value="Genomic_DNA"/>
</dbReference>
<dbReference type="SUPFAM" id="SSF81321">
    <property type="entry name" value="Family A G protein-coupled receptor-like"/>
    <property type="match status" value="1"/>
</dbReference>
<protein>
    <recommendedName>
        <fullName evidence="10">G-protein coupled receptors family 1 profile domain-containing protein</fullName>
    </recommendedName>
</protein>
<feature type="transmembrane region" description="Helical" evidence="9">
    <location>
        <begin position="305"/>
        <end position="328"/>
    </location>
</feature>
<feature type="non-terminal residue" evidence="11">
    <location>
        <position position="1"/>
    </location>
</feature>
<dbReference type="GO" id="GO:0008528">
    <property type="term" value="F:G protein-coupled peptide receptor activity"/>
    <property type="evidence" value="ECO:0007669"/>
    <property type="project" value="TreeGrafter"/>
</dbReference>
<dbReference type="InterPro" id="IPR000276">
    <property type="entry name" value="GPCR_Rhodpsn"/>
</dbReference>
<dbReference type="PANTHER" id="PTHR24230">
    <property type="entry name" value="G-PROTEIN COUPLED RECEPTOR"/>
    <property type="match status" value="1"/>
</dbReference>
<keyword evidence="8" id="KW-0807">Transducer</keyword>
<sequence length="343" mass="39059">ATNLTSFVVYLRLRLKDSMSVCFFLLSCSDLVSVSLMLPADFLFLFSTSLPQSWRVDGESLTTLLMFYYPLFYDISQLITTFIAVQRCWCVALPFRFKSTFTRRRVAEIVLALVFLCVCQYVPVMASQGLQETRDPARNTTVFVFWTSNVRGTVMSARGTTALVITTTCQSLVTACLAILASTLRASANFRRTVAMAPKEMLSPELSTQDGSTVSSITTAWEASKHAFNRQSINKMKTNRRNIFTEPTHILNPRRNTSRKEVQAVKATTLVSVIFVLCNTPRLLMYYTSLCVPDFNMQRRYENSYVVGNSFRFFFEAMNASFNVFVYVKFNKRFRSAVMTCAR</sequence>
<dbReference type="GO" id="GO:0007218">
    <property type="term" value="P:neuropeptide signaling pathway"/>
    <property type="evidence" value="ECO:0007669"/>
    <property type="project" value="TreeGrafter"/>
</dbReference>
<keyword evidence="7" id="KW-0675">Receptor</keyword>
<keyword evidence="6 9" id="KW-0472">Membrane</keyword>
<proteinExistence type="predicted"/>
<feature type="transmembrane region" description="Helical" evidence="9">
    <location>
        <begin position="106"/>
        <end position="126"/>
    </location>
</feature>
<gene>
    <name evidence="11" type="ORF">GSLYS_00013149001</name>
</gene>
<feature type="transmembrane region" description="Helical" evidence="9">
    <location>
        <begin position="162"/>
        <end position="184"/>
    </location>
</feature>
<accession>A0AAV2I202</accession>
<evidence type="ECO:0000256" key="9">
    <source>
        <dbReference type="SAM" id="Phobius"/>
    </source>
</evidence>
<evidence type="ECO:0000256" key="6">
    <source>
        <dbReference type="ARBA" id="ARBA00023136"/>
    </source>
</evidence>
<name>A0AAV2I202_LYMST</name>
<comment type="subcellular location">
    <subcellularLocation>
        <location evidence="1">Cell membrane</location>
        <topology evidence="1">Multi-pass membrane protein</topology>
    </subcellularLocation>
</comment>
<keyword evidence="12" id="KW-1185">Reference proteome</keyword>
<evidence type="ECO:0000256" key="7">
    <source>
        <dbReference type="ARBA" id="ARBA00023170"/>
    </source>
</evidence>
<evidence type="ECO:0000313" key="11">
    <source>
        <dbReference type="EMBL" id="CAL1539330.1"/>
    </source>
</evidence>
<dbReference type="GO" id="GO:0005886">
    <property type="term" value="C:plasma membrane"/>
    <property type="evidence" value="ECO:0007669"/>
    <property type="project" value="UniProtKB-SubCell"/>
</dbReference>
<keyword evidence="4 9" id="KW-1133">Transmembrane helix</keyword>
<feature type="domain" description="G-protein coupled receptors family 1 profile" evidence="10">
    <location>
        <begin position="1"/>
        <end position="327"/>
    </location>
</feature>
<evidence type="ECO:0000256" key="8">
    <source>
        <dbReference type="ARBA" id="ARBA00023224"/>
    </source>
</evidence>
<keyword evidence="3 9" id="KW-0812">Transmembrane</keyword>
<evidence type="ECO:0000313" key="12">
    <source>
        <dbReference type="Proteomes" id="UP001497497"/>
    </source>
</evidence>
<feature type="transmembrane region" description="Helical" evidence="9">
    <location>
        <begin position="21"/>
        <end position="46"/>
    </location>
</feature>
<comment type="caution">
    <text evidence="11">The sequence shown here is derived from an EMBL/GenBank/DDBJ whole genome shotgun (WGS) entry which is preliminary data.</text>
</comment>
<evidence type="ECO:0000259" key="10">
    <source>
        <dbReference type="PROSITE" id="PS50262"/>
    </source>
</evidence>
<keyword evidence="2" id="KW-1003">Cell membrane</keyword>
<evidence type="ECO:0000256" key="5">
    <source>
        <dbReference type="ARBA" id="ARBA00023040"/>
    </source>
</evidence>